<dbReference type="RefSeq" id="WP_207324383.1">
    <property type="nucleotide sequence ID" value="NZ_CP071504.1"/>
</dbReference>
<dbReference type="Gene3D" id="2.40.170.20">
    <property type="entry name" value="TonB-dependent receptor, beta-barrel domain"/>
    <property type="match status" value="1"/>
</dbReference>
<evidence type="ECO:0000313" key="6">
    <source>
        <dbReference type="Proteomes" id="UP000663281"/>
    </source>
</evidence>
<organism evidence="5 6">
    <name type="scientific">Shewanella cyperi</name>
    <dbReference type="NCBI Taxonomy" id="2814292"/>
    <lineage>
        <taxon>Bacteria</taxon>
        <taxon>Pseudomonadati</taxon>
        <taxon>Pseudomonadota</taxon>
        <taxon>Gammaproteobacteria</taxon>
        <taxon>Alteromonadales</taxon>
        <taxon>Shewanellaceae</taxon>
        <taxon>Shewanella</taxon>
    </lineage>
</organism>
<evidence type="ECO:0000256" key="3">
    <source>
        <dbReference type="ARBA" id="ARBA00023237"/>
    </source>
</evidence>
<sequence length="677" mass="74939">MKPSSANRFFLLLFYCLLPYCLLPSLAIANDINTLQSIKLDSSVAGQFHYGTLTPLLDLLPGISQVPGDYPESDFRLYHGRAATLSLDGISLLAAPLTAPALEIPLGVEFIDTLALCNGAADCHQGDIQLSSRALSKASNRFGLELGDRDAGKGDIGWYQQGDGVEFMLLGQYARRRDDQQWQYREPQSDSQKGLLMKMAAKSLPGARQWQRTELSYQYSYRDAFDSPWGKSFTSIMAPEPFQVTAADRVKQQAHRFLLDHRLGAAGVRQTHTRLYYQQTERQQRSLSAAEETPADMLEALALASQVTPYFFDGQQGGIDADLLAYGLRIDSRPADSEGVHYGLGFQEDRGDYHPRQAAMFWSQGELNLESPVTGLSIADSGRQLAANLGAEFRLASVHLGLDLAYLDSCIERNIGPGDEGLENGAAALQAGEWVNTDFQDRSWQPSLQLSYGLGNWSLTLASRAEWQAPAAGNSAMRPQKSWHHSVSSRWQGENLALEATLWQQSFANWHLDCRTILACNSELMLQQFNLQDVDAWGGHLTLDTQWHSGDWHWPLRVNYDFSRNGAEANACVDNLGLCAGEDGALGWLPEHSITLMAGVRYANLSLTLQGQYVEMRDAEIDGETRVDLNLDYRLGNHTLFLRAENLSGDNGPQIRGPFGVQAGADTAVFLGYRWQG</sequence>
<comment type="subcellular location">
    <subcellularLocation>
        <location evidence="1">Cell outer membrane</location>
    </subcellularLocation>
</comment>
<gene>
    <name evidence="5" type="ORF">JYB88_12955</name>
</gene>
<dbReference type="Pfam" id="PF00593">
    <property type="entry name" value="TonB_dep_Rec_b-barrel"/>
    <property type="match status" value="1"/>
</dbReference>
<accession>A0A974XKY5</accession>
<dbReference type="InterPro" id="IPR036942">
    <property type="entry name" value="Beta-barrel_TonB_sf"/>
</dbReference>
<evidence type="ECO:0000256" key="1">
    <source>
        <dbReference type="ARBA" id="ARBA00004442"/>
    </source>
</evidence>
<feature type="domain" description="TonB-dependent receptor-like beta-barrel" evidence="4">
    <location>
        <begin position="245"/>
        <end position="647"/>
    </location>
</feature>
<dbReference type="Proteomes" id="UP000663281">
    <property type="component" value="Chromosome"/>
</dbReference>
<dbReference type="EMBL" id="CP071504">
    <property type="protein sequence ID" value="QSX29143.1"/>
    <property type="molecule type" value="Genomic_DNA"/>
</dbReference>
<keyword evidence="5" id="KW-0675">Receptor</keyword>
<dbReference type="InterPro" id="IPR000531">
    <property type="entry name" value="Beta-barrel_TonB"/>
</dbReference>
<keyword evidence="3" id="KW-0998">Cell outer membrane</keyword>
<evidence type="ECO:0000313" key="5">
    <source>
        <dbReference type="EMBL" id="QSX29143.1"/>
    </source>
</evidence>
<evidence type="ECO:0000259" key="4">
    <source>
        <dbReference type="Pfam" id="PF00593"/>
    </source>
</evidence>
<name>A0A974XKY5_9GAMM</name>
<keyword evidence="6" id="KW-1185">Reference proteome</keyword>
<dbReference type="SUPFAM" id="SSF56935">
    <property type="entry name" value="Porins"/>
    <property type="match status" value="1"/>
</dbReference>
<keyword evidence="2" id="KW-0472">Membrane</keyword>
<evidence type="ECO:0000256" key="2">
    <source>
        <dbReference type="ARBA" id="ARBA00023136"/>
    </source>
</evidence>
<protein>
    <submittedName>
        <fullName evidence="5">TonB-dependent receptor</fullName>
    </submittedName>
</protein>
<dbReference type="AlphaFoldDB" id="A0A974XKY5"/>
<proteinExistence type="predicted"/>
<dbReference type="GO" id="GO:0009279">
    <property type="term" value="C:cell outer membrane"/>
    <property type="evidence" value="ECO:0007669"/>
    <property type="project" value="UniProtKB-SubCell"/>
</dbReference>
<reference evidence="5 6" key="1">
    <citation type="submission" date="2021-03" db="EMBL/GenBank/DDBJ databases">
        <title>Novel species identification of genus Shewanella.</title>
        <authorList>
            <person name="Liu G."/>
            <person name="Zhang Q."/>
        </authorList>
    </citation>
    <scope>NUCLEOTIDE SEQUENCE [LARGE SCALE GENOMIC DNA]</scope>
    <source>
        <strain evidence="5 6">FJAT-53726</strain>
    </source>
</reference>
<dbReference type="KEGG" id="scyp:JYB88_12955"/>